<keyword evidence="2" id="KW-0732">Signal</keyword>
<feature type="chain" id="PRO_5027121096" evidence="2">
    <location>
        <begin position="26"/>
        <end position="78"/>
    </location>
</feature>
<protein>
    <submittedName>
        <fullName evidence="3">Uncharacterized protein</fullName>
    </submittedName>
</protein>
<dbReference type="AlphaFoldDB" id="A0A6J4HQC9"/>
<evidence type="ECO:0000256" key="2">
    <source>
        <dbReference type="SAM" id="SignalP"/>
    </source>
</evidence>
<name>A0A6J4HQC9_9PROT</name>
<evidence type="ECO:0000313" key="3">
    <source>
        <dbReference type="EMBL" id="CAA9229858.1"/>
    </source>
</evidence>
<gene>
    <name evidence="3" type="ORF">AVDCRST_MAG08-1040</name>
</gene>
<dbReference type="PROSITE" id="PS51257">
    <property type="entry name" value="PROKAR_LIPOPROTEIN"/>
    <property type="match status" value="1"/>
</dbReference>
<feature type="signal peptide" evidence="2">
    <location>
        <begin position="1"/>
        <end position="25"/>
    </location>
</feature>
<proteinExistence type="predicted"/>
<feature type="region of interest" description="Disordered" evidence="1">
    <location>
        <begin position="44"/>
        <end position="78"/>
    </location>
</feature>
<reference evidence="3" key="1">
    <citation type="submission" date="2020-02" db="EMBL/GenBank/DDBJ databases">
        <authorList>
            <person name="Meier V. D."/>
        </authorList>
    </citation>
    <scope>NUCLEOTIDE SEQUENCE</scope>
    <source>
        <strain evidence="3">AVDCRST_MAG08</strain>
    </source>
</reference>
<evidence type="ECO:0000256" key="1">
    <source>
        <dbReference type="SAM" id="MobiDB-lite"/>
    </source>
</evidence>
<organism evidence="3">
    <name type="scientific">uncultured Acetobacteraceae bacterium</name>
    <dbReference type="NCBI Taxonomy" id="169975"/>
    <lineage>
        <taxon>Bacteria</taxon>
        <taxon>Pseudomonadati</taxon>
        <taxon>Pseudomonadota</taxon>
        <taxon>Alphaproteobacteria</taxon>
        <taxon>Acetobacterales</taxon>
        <taxon>Acetobacteraceae</taxon>
        <taxon>environmental samples</taxon>
    </lineage>
</organism>
<sequence length="78" mass="8230">MARTSTPLAAVLTIAAALPLMTACAAPVSGTASTLDRLPTFKWAPPRMRAPTTERPSWLPSLPADPLRFPAPSDGFRA</sequence>
<dbReference type="EMBL" id="CADCTG010000110">
    <property type="protein sequence ID" value="CAA9229858.1"/>
    <property type="molecule type" value="Genomic_DNA"/>
</dbReference>
<accession>A0A6J4HQC9</accession>